<dbReference type="InterPro" id="IPR016130">
    <property type="entry name" value="Tyr_Pase_AS"/>
</dbReference>
<dbReference type="EMBL" id="CP019454">
    <property type="protein sequence ID" value="AUW92543.1"/>
    <property type="molecule type" value="Genomic_DNA"/>
</dbReference>
<proteinExistence type="inferred from homology"/>
<dbReference type="Pfam" id="PF13350">
    <property type="entry name" value="Y_phosphatase3"/>
    <property type="match status" value="1"/>
</dbReference>
<dbReference type="InterPro" id="IPR029021">
    <property type="entry name" value="Prot-tyrosine_phosphatase-like"/>
</dbReference>
<accession>A0ABN5GYV1</accession>
<dbReference type="SUPFAM" id="SSF52799">
    <property type="entry name" value="(Phosphotyrosine protein) phosphatases II"/>
    <property type="match status" value="1"/>
</dbReference>
<evidence type="ECO:0000313" key="4">
    <source>
        <dbReference type="Proteomes" id="UP000325292"/>
    </source>
</evidence>
<dbReference type="PROSITE" id="PS50056">
    <property type="entry name" value="TYR_PHOSPHATASE_2"/>
    <property type="match status" value="1"/>
</dbReference>
<keyword evidence="4" id="KW-1185">Reference proteome</keyword>
<feature type="domain" description="Tyrosine specific protein phosphatases" evidence="2">
    <location>
        <begin position="198"/>
        <end position="269"/>
    </location>
</feature>
<dbReference type="PROSITE" id="PS00383">
    <property type="entry name" value="TYR_PHOSPHATASE_1"/>
    <property type="match status" value="1"/>
</dbReference>
<name>A0ABN5GYV1_9FIRM</name>
<dbReference type="PANTHER" id="PTHR31126">
    <property type="entry name" value="TYROSINE-PROTEIN PHOSPHATASE"/>
    <property type="match status" value="1"/>
</dbReference>
<gene>
    <name evidence="3" type="ORF">BXT84_00055</name>
</gene>
<reference evidence="3 4" key="1">
    <citation type="journal article" date="2019" name="Sci. Rep.">
        <title>Sulfobacillus thermotolerans: new insights into resistance and metabolic capacities of acidophilic chemolithotrophs.</title>
        <authorList>
            <person name="Panyushkina A.E."/>
            <person name="Babenko V.V."/>
            <person name="Nikitina A.S."/>
            <person name="Selezneva O.V."/>
            <person name="Tsaplina I.A."/>
            <person name="Letarova M.A."/>
            <person name="Kostryukova E.S."/>
            <person name="Letarov A.V."/>
        </authorList>
    </citation>
    <scope>NUCLEOTIDE SEQUENCE [LARGE SCALE GENOMIC DNA]</scope>
    <source>
        <strain evidence="3 4">Kr1</strain>
    </source>
</reference>
<evidence type="ECO:0000259" key="2">
    <source>
        <dbReference type="PROSITE" id="PS50056"/>
    </source>
</evidence>
<dbReference type="InterPro" id="IPR000387">
    <property type="entry name" value="Tyr_Pase_dom"/>
</dbReference>
<protein>
    <recommendedName>
        <fullName evidence="2">Tyrosine specific protein phosphatases domain-containing protein</fullName>
    </recommendedName>
</protein>
<organism evidence="3 4">
    <name type="scientific">Sulfobacillus thermotolerans</name>
    <dbReference type="NCBI Taxonomy" id="338644"/>
    <lineage>
        <taxon>Bacteria</taxon>
        <taxon>Bacillati</taxon>
        <taxon>Bacillota</taxon>
        <taxon>Clostridia</taxon>
        <taxon>Eubacteriales</taxon>
        <taxon>Clostridiales Family XVII. Incertae Sedis</taxon>
        <taxon>Sulfobacillus</taxon>
    </lineage>
</organism>
<evidence type="ECO:0000313" key="3">
    <source>
        <dbReference type="EMBL" id="AUW92543.1"/>
    </source>
</evidence>
<sequence>MIETARYRIERFEDHGWHITALSEPTTWPVVYVSTEPDPRALNFSHLEPLPWKDHGVLTIRLSQSMRHYVHLHHGDHIETFSDRIVPLEGGINFRDLGGYRNPQGQMVRWGTLYRSGKLSGLTSRDQAYIRQLGIQVVCDLRSAHELQTDPTPPDLAPSLAHLPLKLRETSSVPGHLDQETAQALLRESYEAFPTSLESYTAFFRTLLNNESGAVLFHCTAGKDRTGVTAALLLWALDIPWDIIVEDFLISNQFSAQLATLVATQDKTVGPTHPLWPMARAYPENLRAAIHVILNEYGNLDRFFTYGLGLDNDWKDALQHKYLVS</sequence>
<comment type="similarity">
    <text evidence="1">Belongs to the protein-tyrosine phosphatase family.</text>
</comment>
<evidence type="ECO:0000256" key="1">
    <source>
        <dbReference type="ARBA" id="ARBA00009580"/>
    </source>
</evidence>
<dbReference type="PANTHER" id="PTHR31126:SF1">
    <property type="entry name" value="TYROSINE SPECIFIC PROTEIN PHOSPHATASES DOMAIN-CONTAINING PROTEIN"/>
    <property type="match status" value="1"/>
</dbReference>
<dbReference type="Gene3D" id="3.90.190.10">
    <property type="entry name" value="Protein tyrosine phosphatase superfamily"/>
    <property type="match status" value="1"/>
</dbReference>
<dbReference type="InterPro" id="IPR026893">
    <property type="entry name" value="Tyr/Ser_Pase_IphP-type"/>
</dbReference>
<dbReference type="Proteomes" id="UP000325292">
    <property type="component" value="Chromosome"/>
</dbReference>